<keyword evidence="3" id="KW-1185">Reference proteome</keyword>
<proteinExistence type="predicted"/>
<protein>
    <recommendedName>
        <fullName evidence="4">Transcriptional regulator</fullName>
    </recommendedName>
</protein>
<dbReference type="RefSeq" id="WP_238228404.1">
    <property type="nucleotide sequence ID" value="NZ_BPQD01000046.1"/>
</dbReference>
<comment type="caution">
    <text evidence="2">The sequence shown here is derived from an EMBL/GenBank/DDBJ whole genome shotgun (WGS) entry which is preliminary data.</text>
</comment>
<evidence type="ECO:0000313" key="2">
    <source>
        <dbReference type="EMBL" id="MDN3591988.1"/>
    </source>
</evidence>
<sequence>MTQDKSGSQDRAETRAAKAAERADTAGQAWEEVRVRETTRDDQIVRLKAERLARDADGAVAKDGAKPKKLKPARD</sequence>
<feature type="region of interest" description="Disordered" evidence="1">
    <location>
        <begin position="55"/>
        <end position="75"/>
    </location>
</feature>
<gene>
    <name evidence="2" type="ORF">QWZ12_15415</name>
</gene>
<feature type="region of interest" description="Disordered" evidence="1">
    <location>
        <begin position="1"/>
        <end position="28"/>
    </location>
</feature>
<dbReference type="Proteomes" id="UP001224644">
    <property type="component" value="Unassembled WGS sequence"/>
</dbReference>
<dbReference type="EMBL" id="JAUFPX010000014">
    <property type="protein sequence ID" value="MDN3591988.1"/>
    <property type="molecule type" value="Genomic_DNA"/>
</dbReference>
<evidence type="ECO:0008006" key="4">
    <source>
        <dbReference type="Google" id="ProtNLM"/>
    </source>
</evidence>
<name>A0ABT8BJE0_9HYPH</name>
<reference evidence="3" key="1">
    <citation type="journal article" date="2019" name="Int. J. Syst. Evol. Microbiol.">
        <title>The Global Catalogue of Microorganisms (GCM) 10K type strain sequencing project: providing services to taxonomists for standard genome sequencing and annotation.</title>
        <authorList>
            <consortium name="The Broad Institute Genomics Platform"/>
            <consortium name="The Broad Institute Genome Sequencing Center for Infectious Disease"/>
            <person name="Wu L."/>
            <person name="Ma J."/>
        </authorList>
    </citation>
    <scope>NUCLEOTIDE SEQUENCE [LARGE SCALE GENOMIC DNA]</scope>
    <source>
        <strain evidence="3">CECT 7069</strain>
    </source>
</reference>
<evidence type="ECO:0000313" key="3">
    <source>
        <dbReference type="Proteomes" id="UP001224644"/>
    </source>
</evidence>
<evidence type="ECO:0000256" key="1">
    <source>
        <dbReference type="SAM" id="MobiDB-lite"/>
    </source>
</evidence>
<organism evidence="2 3">
    <name type="scientific">Methylobacterium adhaesivum</name>
    <dbReference type="NCBI Taxonomy" id="333297"/>
    <lineage>
        <taxon>Bacteria</taxon>
        <taxon>Pseudomonadati</taxon>
        <taxon>Pseudomonadota</taxon>
        <taxon>Alphaproteobacteria</taxon>
        <taxon>Hyphomicrobiales</taxon>
        <taxon>Methylobacteriaceae</taxon>
        <taxon>Methylobacterium</taxon>
    </lineage>
</organism>
<feature type="compositionally biased region" description="Basic and acidic residues" evidence="1">
    <location>
        <begin position="7"/>
        <end position="24"/>
    </location>
</feature>
<accession>A0ABT8BJE0</accession>